<sequence length="487" mass="52795">MSDDLAPLPVELLHAQRGYALAWSAPWGAAASIVQRFAPEYARPPIPLGTSDRTRSDAPRLFHVDEGIACVWCQDDGAWLAIIGDDGRGLVRAPERVAAGARSVAIAPSRGETHVLTEDGESVRVLVVKADGTLARAPEPLIVQHGRVRLAAARAGEAPLLVAAYASERRLIVADATRGRASLVRHDLPGDVTALDAHGAGARVAFALVYDDGELVEAAVLDRAGKLVERRHVVLRETGARYADVRVTWIEDDFHVVARDASTDRAIVVAVGSAKRVLEITKVRGPFAVGYQEKGLSLAQVFADGDTSVLRVTRELRDPSVREVREPAPPTLRVRRAEEQTVRCFDELERMLGTAGYRDARAVRVAVPTGAALRLESEGQHVELRPDGESFRLTLVALEDGITEPARDGSVERLARWVRERVSGDAKAHAERDHALGVALAGALEAALVHVERNESGLRFELMLSSIPAAQRLSAWLHRARTLLAQR</sequence>
<dbReference type="AlphaFoldDB" id="A0A0F6SGB9"/>
<gene>
    <name evidence="1" type="ORF">DB32_005573</name>
</gene>
<evidence type="ECO:0000313" key="1">
    <source>
        <dbReference type="EMBL" id="AKF08424.1"/>
    </source>
</evidence>
<reference evidence="1 2" key="1">
    <citation type="submission" date="2015-03" db="EMBL/GenBank/DDBJ databases">
        <title>Genome assembly of Sandaracinus amylolyticus DSM 53668.</title>
        <authorList>
            <person name="Sharma G."/>
            <person name="Subramanian S."/>
        </authorList>
    </citation>
    <scope>NUCLEOTIDE SEQUENCE [LARGE SCALE GENOMIC DNA]</scope>
    <source>
        <strain evidence="1 2">DSM 53668</strain>
    </source>
</reference>
<dbReference type="STRING" id="927083.DB32_005573"/>
<evidence type="ECO:0000313" key="2">
    <source>
        <dbReference type="Proteomes" id="UP000034883"/>
    </source>
</evidence>
<proteinExistence type="predicted"/>
<keyword evidence="2" id="KW-1185">Reference proteome</keyword>
<name>A0A0F6SGB9_9BACT</name>
<organism evidence="1 2">
    <name type="scientific">Sandaracinus amylolyticus</name>
    <dbReference type="NCBI Taxonomy" id="927083"/>
    <lineage>
        <taxon>Bacteria</taxon>
        <taxon>Pseudomonadati</taxon>
        <taxon>Myxococcota</taxon>
        <taxon>Polyangia</taxon>
        <taxon>Polyangiales</taxon>
        <taxon>Sandaracinaceae</taxon>
        <taxon>Sandaracinus</taxon>
    </lineage>
</organism>
<protein>
    <submittedName>
        <fullName evidence="1">Uncharacterized protein</fullName>
    </submittedName>
</protein>
<dbReference type="Proteomes" id="UP000034883">
    <property type="component" value="Chromosome"/>
</dbReference>
<accession>A0A0F6SGB9</accession>
<dbReference type="EMBL" id="CP011125">
    <property type="protein sequence ID" value="AKF08424.1"/>
    <property type="molecule type" value="Genomic_DNA"/>
</dbReference>
<dbReference type="KEGG" id="samy:DB32_005573"/>
<dbReference type="RefSeq" id="WP_053235570.1">
    <property type="nucleotide sequence ID" value="NZ_CP011125.1"/>
</dbReference>